<reference evidence="2" key="1">
    <citation type="journal article" date="2022" name="Mol. Ecol. Resour.">
        <title>The genomes of chicory, endive, great burdock and yacon provide insights into Asteraceae palaeo-polyploidization history and plant inulin production.</title>
        <authorList>
            <person name="Fan W."/>
            <person name="Wang S."/>
            <person name="Wang H."/>
            <person name="Wang A."/>
            <person name="Jiang F."/>
            <person name="Liu H."/>
            <person name="Zhao H."/>
            <person name="Xu D."/>
            <person name="Zhang Y."/>
        </authorList>
    </citation>
    <scope>NUCLEOTIDE SEQUENCE [LARGE SCALE GENOMIC DNA]</scope>
    <source>
        <strain evidence="2">cv. Yunnan</strain>
    </source>
</reference>
<evidence type="ECO:0000313" key="1">
    <source>
        <dbReference type="EMBL" id="KAI3783511.1"/>
    </source>
</evidence>
<sequence>MKIFGSTAGSCANGRSSGIYDRSHRLSSKKFSLRRGCRDGHRLLPAVHVHVESDPNTSCRKTDLFTSRGRRVQSLTGENGAMYVYHLYLRS</sequence>
<dbReference type="EMBL" id="CM042031">
    <property type="protein sequence ID" value="KAI3783511.1"/>
    <property type="molecule type" value="Genomic_DNA"/>
</dbReference>
<proteinExistence type="predicted"/>
<organism evidence="1 2">
    <name type="scientific">Smallanthus sonchifolius</name>
    <dbReference type="NCBI Taxonomy" id="185202"/>
    <lineage>
        <taxon>Eukaryota</taxon>
        <taxon>Viridiplantae</taxon>
        <taxon>Streptophyta</taxon>
        <taxon>Embryophyta</taxon>
        <taxon>Tracheophyta</taxon>
        <taxon>Spermatophyta</taxon>
        <taxon>Magnoliopsida</taxon>
        <taxon>eudicotyledons</taxon>
        <taxon>Gunneridae</taxon>
        <taxon>Pentapetalae</taxon>
        <taxon>asterids</taxon>
        <taxon>campanulids</taxon>
        <taxon>Asterales</taxon>
        <taxon>Asteraceae</taxon>
        <taxon>Asteroideae</taxon>
        <taxon>Heliantheae alliance</taxon>
        <taxon>Millerieae</taxon>
        <taxon>Smallanthus</taxon>
    </lineage>
</organism>
<name>A0ACB9GK95_9ASTR</name>
<keyword evidence="2" id="KW-1185">Reference proteome</keyword>
<protein>
    <submittedName>
        <fullName evidence="1">Uncharacterized protein</fullName>
    </submittedName>
</protein>
<evidence type="ECO:0000313" key="2">
    <source>
        <dbReference type="Proteomes" id="UP001056120"/>
    </source>
</evidence>
<comment type="caution">
    <text evidence="1">The sequence shown here is derived from an EMBL/GenBank/DDBJ whole genome shotgun (WGS) entry which is preliminary data.</text>
</comment>
<accession>A0ACB9GK95</accession>
<gene>
    <name evidence="1" type="ORF">L1987_42595</name>
</gene>
<dbReference type="Proteomes" id="UP001056120">
    <property type="component" value="Linkage Group LG14"/>
</dbReference>
<reference evidence="1 2" key="2">
    <citation type="journal article" date="2022" name="Mol. Ecol. Resour.">
        <title>The genomes of chicory, endive, great burdock and yacon provide insights into Asteraceae paleo-polyploidization history and plant inulin production.</title>
        <authorList>
            <person name="Fan W."/>
            <person name="Wang S."/>
            <person name="Wang H."/>
            <person name="Wang A."/>
            <person name="Jiang F."/>
            <person name="Liu H."/>
            <person name="Zhao H."/>
            <person name="Xu D."/>
            <person name="Zhang Y."/>
        </authorList>
    </citation>
    <scope>NUCLEOTIDE SEQUENCE [LARGE SCALE GENOMIC DNA]</scope>
    <source>
        <strain evidence="2">cv. Yunnan</strain>
        <tissue evidence="1">Leaves</tissue>
    </source>
</reference>